<comment type="similarity">
    <text evidence="2">Belongs to the UPF0161 family.</text>
</comment>
<reference evidence="4" key="1">
    <citation type="submission" date="2015-06" db="EMBL/GenBank/DDBJ databases">
        <authorList>
            <person name="Bertelli C."/>
        </authorList>
    </citation>
    <scope>NUCLEOTIDE SEQUENCE [LARGE SCALE GENOMIC DNA]</scope>
    <source>
        <strain evidence="4">CRIB-30</strain>
    </source>
</reference>
<dbReference type="GO" id="GO:0005886">
    <property type="term" value="C:plasma membrane"/>
    <property type="evidence" value="ECO:0007669"/>
    <property type="project" value="UniProtKB-SubCell"/>
</dbReference>
<dbReference type="Pfam" id="PF01809">
    <property type="entry name" value="YidD"/>
    <property type="match status" value="1"/>
</dbReference>
<dbReference type="Proteomes" id="UP000220251">
    <property type="component" value="Unassembled WGS sequence"/>
</dbReference>
<dbReference type="EMBL" id="CWGJ01000006">
    <property type="protein sequence ID" value="CRX37771.1"/>
    <property type="molecule type" value="Genomic_DNA"/>
</dbReference>
<comment type="subcellular location">
    <subcellularLocation>
        <location evidence="2">Cell membrane</location>
        <topology evidence="2">Peripheral membrane protein</topology>
        <orientation evidence="2">Cytoplasmic side</orientation>
    </subcellularLocation>
</comment>
<sequence>MCKKLLILFIRFYQLGISPLLPKSCRFYPSCSCYAEEALQKHGIFKGLKLATLRVIKCGPWHPGGYDPVPDEKENPRC</sequence>
<dbReference type="HAMAP" id="MF_00386">
    <property type="entry name" value="UPF0161_YidD"/>
    <property type="match status" value="1"/>
</dbReference>
<keyword evidence="2" id="KW-0472">Membrane</keyword>
<name>A0A0H5DNA5_9BACT</name>
<evidence type="ECO:0000256" key="1">
    <source>
        <dbReference type="ARBA" id="ARBA00022519"/>
    </source>
</evidence>
<evidence type="ECO:0000313" key="4">
    <source>
        <dbReference type="Proteomes" id="UP000220251"/>
    </source>
</evidence>
<evidence type="ECO:0000256" key="2">
    <source>
        <dbReference type="HAMAP-Rule" id="MF_00386"/>
    </source>
</evidence>
<dbReference type="SMART" id="SM01234">
    <property type="entry name" value="Haemolytic"/>
    <property type="match status" value="1"/>
</dbReference>
<dbReference type="PANTHER" id="PTHR33383:SF1">
    <property type="entry name" value="MEMBRANE PROTEIN INSERTION EFFICIENCY FACTOR-RELATED"/>
    <property type="match status" value="1"/>
</dbReference>
<proteinExistence type="inferred from homology"/>
<dbReference type="InterPro" id="IPR002696">
    <property type="entry name" value="Membr_insert_effic_factor_YidD"/>
</dbReference>
<organism evidence="3 4">
    <name type="scientific">Estrella lausannensis</name>
    <dbReference type="NCBI Taxonomy" id="483423"/>
    <lineage>
        <taxon>Bacteria</taxon>
        <taxon>Pseudomonadati</taxon>
        <taxon>Chlamydiota</taxon>
        <taxon>Chlamydiia</taxon>
        <taxon>Parachlamydiales</taxon>
        <taxon>Candidatus Criblamydiaceae</taxon>
        <taxon>Estrella</taxon>
    </lineage>
</organism>
<keyword evidence="1" id="KW-0997">Cell inner membrane</keyword>
<gene>
    <name evidence="3" type="ORF">ELAC_0413</name>
</gene>
<comment type="function">
    <text evidence="2">Could be involved in insertion of integral membrane proteins into the membrane.</text>
</comment>
<keyword evidence="2" id="KW-1003">Cell membrane</keyword>
<dbReference type="RefSeq" id="WP_098037626.1">
    <property type="nucleotide sequence ID" value="NZ_CWGJ01000006.1"/>
</dbReference>
<accession>A0A0H5DNA5</accession>
<dbReference type="NCBIfam" id="TIGR00278">
    <property type="entry name" value="membrane protein insertion efficiency factor YidD"/>
    <property type="match status" value="1"/>
</dbReference>
<dbReference type="OrthoDB" id="9801753at2"/>
<dbReference type="PANTHER" id="PTHR33383">
    <property type="entry name" value="MEMBRANE PROTEIN INSERTION EFFICIENCY FACTOR-RELATED"/>
    <property type="match status" value="1"/>
</dbReference>
<protein>
    <recommendedName>
        <fullName evidence="2">Putative membrane protein insertion efficiency factor</fullName>
    </recommendedName>
</protein>
<dbReference type="AlphaFoldDB" id="A0A0H5DNA5"/>
<evidence type="ECO:0000313" key="3">
    <source>
        <dbReference type="EMBL" id="CRX37771.1"/>
    </source>
</evidence>
<keyword evidence="4" id="KW-1185">Reference proteome</keyword>